<name>A0A1M7KDE7_9BACT</name>
<keyword evidence="3" id="KW-0479">Metal-binding</keyword>
<dbReference type="EMBL" id="FRCY01000002">
    <property type="protein sequence ID" value="SHM63286.1"/>
    <property type="molecule type" value="Genomic_DNA"/>
</dbReference>
<dbReference type="GO" id="GO:0016787">
    <property type="term" value="F:hydrolase activity"/>
    <property type="evidence" value="ECO:0007669"/>
    <property type="project" value="UniProtKB-KW"/>
</dbReference>
<dbReference type="Proteomes" id="UP000184513">
    <property type="component" value="Unassembled WGS sequence"/>
</dbReference>
<dbReference type="CDD" id="cd18764">
    <property type="entry name" value="PIN_MtVapC3-like"/>
    <property type="match status" value="1"/>
</dbReference>
<dbReference type="Gene3D" id="3.40.50.1010">
    <property type="entry name" value="5'-nuclease"/>
    <property type="match status" value="1"/>
</dbReference>
<evidence type="ECO:0000256" key="1">
    <source>
        <dbReference type="ARBA" id="ARBA00022649"/>
    </source>
</evidence>
<dbReference type="STRING" id="388280.SAMN04488057_102402"/>
<dbReference type="PANTHER" id="PTHR42740:SF1">
    <property type="entry name" value="RIBONUCLEASE VAPC3"/>
    <property type="match status" value="1"/>
</dbReference>
<gene>
    <name evidence="7" type="ORF">SAMN04488057_102402</name>
</gene>
<proteinExistence type="predicted"/>
<dbReference type="InterPro" id="IPR002716">
    <property type="entry name" value="PIN_dom"/>
</dbReference>
<evidence type="ECO:0000256" key="4">
    <source>
        <dbReference type="ARBA" id="ARBA00022801"/>
    </source>
</evidence>
<sequence>MSVLIDTSIWIQFFRGTDEKQVQLVQKLILSNEVCICPPILQEILQGVGDTKTFEMLTDQLMSLHVLNADPKVMAIHAAKIYVNLRKRGVTIRKSMDCLIAAYALAFDVPFYHSDKDFEQITKYFPLRVFIEK</sequence>
<keyword evidence="1" id="KW-1277">Toxin-antitoxin system</keyword>
<dbReference type="SUPFAM" id="SSF88723">
    <property type="entry name" value="PIN domain-like"/>
    <property type="match status" value="1"/>
</dbReference>
<organism evidence="7 8">
    <name type="scientific">Cyclobacterium lianum</name>
    <dbReference type="NCBI Taxonomy" id="388280"/>
    <lineage>
        <taxon>Bacteria</taxon>
        <taxon>Pseudomonadati</taxon>
        <taxon>Bacteroidota</taxon>
        <taxon>Cytophagia</taxon>
        <taxon>Cytophagales</taxon>
        <taxon>Cyclobacteriaceae</taxon>
        <taxon>Cyclobacterium</taxon>
    </lineage>
</organism>
<dbReference type="GO" id="GO:0046872">
    <property type="term" value="F:metal ion binding"/>
    <property type="evidence" value="ECO:0007669"/>
    <property type="project" value="UniProtKB-KW"/>
</dbReference>
<dbReference type="Pfam" id="PF01850">
    <property type="entry name" value="PIN"/>
    <property type="match status" value="1"/>
</dbReference>
<evidence type="ECO:0000256" key="5">
    <source>
        <dbReference type="ARBA" id="ARBA00022842"/>
    </source>
</evidence>
<evidence type="ECO:0000256" key="3">
    <source>
        <dbReference type="ARBA" id="ARBA00022723"/>
    </source>
</evidence>
<keyword evidence="2" id="KW-0540">Nuclease</keyword>
<feature type="domain" description="PIN" evidence="6">
    <location>
        <begin position="1"/>
        <end position="120"/>
    </location>
</feature>
<dbReference type="PANTHER" id="PTHR42740">
    <property type="entry name" value="RIBONUCLEASE VAPC3"/>
    <property type="match status" value="1"/>
</dbReference>
<keyword evidence="4" id="KW-0378">Hydrolase</keyword>
<evidence type="ECO:0000256" key="2">
    <source>
        <dbReference type="ARBA" id="ARBA00022722"/>
    </source>
</evidence>
<dbReference type="GO" id="GO:0004540">
    <property type="term" value="F:RNA nuclease activity"/>
    <property type="evidence" value="ECO:0007669"/>
    <property type="project" value="TreeGrafter"/>
</dbReference>
<dbReference type="AlphaFoldDB" id="A0A1M7KDE7"/>
<dbReference type="SMART" id="SM00670">
    <property type="entry name" value="PINc"/>
    <property type="match status" value="1"/>
</dbReference>
<dbReference type="InterPro" id="IPR029060">
    <property type="entry name" value="PIN-like_dom_sf"/>
</dbReference>
<evidence type="ECO:0000313" key="8">
    <source>
        <dbReference type="Proteomes" id="UP000184513"/>
    </source>
</evidence>
<protein>
    <recommendedName>
        <fullName evidence="6">PIN domain-containing protein</fullName>
    </recommendedName>
</protein>
<evidence type="ECO:0000259" key="6">
    <source>
        <dbReference type="SMART" id="SM00670"/>
    </source>
</evidence>
<evidence type="ECO:0000313" key="7">
    <source>
        <dbReference type="EMBL" id="SHM63286.1"/>
    </source>
</evidence>
<keyword evidence="8" id="KW-1185">Reference proteome</keyword>
<dbReference type="RefSeq" id="WP_073092822.1">
    <property type="nucleotide sequence ID" value="NZ_FRCY01000002.1"/>
</dbReference>
<dbReference type="InterPro" id="IPR051749">
    <property type="entry name" value="PINc/VapC_TA_RNase"/>
</dbReference>
<accession>A0A1M7KDE7</accession>
<keyword evidence="5" id="KW-0460">Magnesium</keyword>
<reference evidence="7 8" key="1">
    <citation type="submission" date="2016-11" db="EMBL/GenBank/DDBJ databases">
        <authorList>
            <person name="Jaros S."/>
            <person name="Januszkiewicz K."/>
            <person name="Wedrychowicz H."/>
        </authorList>
    </citation>
    <scope>NUCLEOTIDE SEQUENCE [LARGE SCALE GENOMIC DNA]</scope>
    <source>
        <strain evidence="7 8">CGMCC 1.6102</strain>
    </source>
</reference>